<keyword evidence="3" id="KW-1185">Reference proteome</keyword>
<reference evidence="2 3" key="1">
    <citation type="submission" date="2019-02" db="EMBL/GenBank/DDBJ databases">
        <title>Deep-cultivation of Planctomycetes and their phenomic and genomic characterization uncovers novel biology.</title>
        <authorList>
            <person name="Wiegand S."/>
            <person name="Jogler M."/>
            <person name="Boedeker C."/>
            <person name="Pinto D."/>
            <person name="Vollmers J."/>
            <person name="Rivas-Marin E."/>
            <person name="Kohn T."/>
            <person name="Peeters S.H."/>
            <person name="Heuer A."/>
            <person name="Rast P."/>
            <person name="Oberbeckmann S."/>
            <person name="Bunk B."/>
            <person name="Jeske O."/>
            <person name="Meyerdierks A."/>
            <person name="Storesund J.E."/>
            <person name="Kallscheuer N."/>
            <person name="Luecker S."/>
            <person name="Lage O.M."/>
            <person name="Pohl T."/>
            <person name="Merkel B.J."/>
            <person name="Hornburger P."/>
            <person name="Mueller R.-W."/>
            <person name="Bruemmer F."/>
            <person name="Labrenz M."/>
            <person name="Spormann A.M."/>
            <person name="Op den Camp H."/>
            <person name="Overmann J."/>
            <person name="Amann R."/>
            <person name="Jetten M.S.M."/>
            <person name="Mascher T."/>
            <person name="Medema M.H."/>
            <person name="Devos D.P."/>
            <person name="Kaster A.-K."/>
            <person name="Ovreas L."/>
            <person name="Rohde M."/>
            <person name="Galperin M.Y."/>
            <person name="Jogler C."/>
        </authorList>
    </citation>
    <scope>NUCLEOTIDE SEQUENCE [LARGE SCALE GENOMIC DNA]</scope>
    <source>
        <strain evidence="2 3">EC9</strain>
    </source>
</reference>
<dbReference type="Gene3D" id="1.10.4080.10">
    <property type="entry name" value="ADP-ribosylation/Crystallin J1"/>
    <property type="match status" value="1"/>
</dbReference>
<sequence length="364" mass="39050">MSEVLQREAIVGCILGTAVGDAMGLPYEGIAPDRASRLLGPPDRYRFCFGRGMISDDTEHTCMVAQSLIEAGGDVDLFVERFATRLKWWILALPAGVGMATARSAIKLWLGVKPTSAGVFSAGNGPAMRAAIFGVAIPDVSQMLEMIRASTRMTHTDPKAEFGAIAVALAARHSGAHVAIDSNRWFEQVRDTLGNEATELIALLRRAIESVKAGESTRRFADALGLTRGVTGYIDHTVPVAIHAWLSHPNDFRGAVTSIIECGGDADTTAAIVGGIVGSGVRRDGIPIAWIEGIAEYPRSIAWMQKVAETLATVDFAKAPQQCGAVSRFTTKAPTVKPIAVLLRNLLFLQIVLYHGFRRLAPPY</sequence>
<dbReference type="SUPFAM" id="SSF101478">
    <property type="entry name" value="ADP-ribosylglycohydrolase"/>
    <property type="match status" value="1"/>
</dbReference>
<evidence type="ECO:0000256" key="1">
    <source>
        <dbReference type="PIRSR" id="PIRSR605502-1"/>
    </source>
</evidence>
<gene>
    <name evidence="2" type="primary">draG</name>
    <name evidence="2" type="ORF">EC9_32560</name>
</gene>
<dbReference type="GO" id="GO:0047407">
    <property type="term" value="F:ADP-ribosyl-[dinitrogen reductase] hydrolase activity"/>
    <property type="evidence" value="ECO:0007669"/>
    <property type="project" value="UniProtKB-EC"/>
</dbReference>
<dbReference type="EMBL" id="CP036261">
    <property type="protein sequence ID" value="QDS89059.1"/>
    <property type="molecule type" value="Genomic_DNA"/>
</dbReference>
<dbReference type="InterPro" id="IPR036705">
    <property type="entry name" value="Ribosyl_crysJ1_sf"/>
</dbReference>
<feature type="binding site" evidence="1">
    <location>
        <position position="55"/>
    </location>
    <ligand>
        <name>Mg(2+)</name>
        <dbReference type="ChEBI" id="CHEBI:18420"/>
        <label>1</label>
    </ligand>
</feature>
<feature type="binding site" evidence="1">
    <location>
        <position position="57"/>
    </location>
    <ligand>
        <name>Mg(2+)</name>
        <dbReference type="ChEBI" id="CHEBI:18420"/>
        <label>1</label>
    </ligand>
</feature>
<dbReference type="InterPro" id="IPR050792">
    <property type="entry name" value="ADP-ribosylglycohydrolase"/>
</dbReference>
<evidence type="ECO:0000313" key="3">
    <source>
        <dbReference type="Proteomes" id="UP000319557"/>
    </source>
</evidence>
<comment type="cofactor">
    <cofactor evidence="1">
        <name>Mg(2+)</name>
        <dbReference type="ChEBI" id="CHEBI:18420"/>
    </cofactor>
    <text evidence="1">Binds 2 magnesium ions per subunit.</text>
</comment>
<evidence type="ECO:0000313" key="2">
    <source>
        <dbReference type="EMBL" id="QDS89059.1"/>
    </source>
</evidence>
<keyword evidence="2" id="KW-0326">Glycosidase</keyword>
<dbReference type="Pfam" id="PF03747">
    <property type="entry name" value="ADP_ribosyl_GH"/>
    <property type="match status" value="1"/>
</dbReference>
<keyword evidence="2" id="KW-0378">Hydrolase</keyword>
<name>A0A517M2I6_9BACT</name>
<dbReference type="Proteomes" id="UP000319557">
    <property type="component" value="Chromosome"/>
</dbReference>
<protein>
    <submittedName>
        <fullName evidence="2">ADP-ribosyl-[dinitrogen reductase] glycohydrolase</fullName>
        <ecNumber evidence="2">3.2.2.24</ecNumber>
    </submittedName>
</protein>
<dbReference type="PANTHER" id="PTHR16222">
    <property type="entry name" value="ADP-RIBOSYLGLYCOHYDROLASE"/>
    <property type="match status" value="1"/>
</dbReference>
<keyword evidence="1" id="KW-0479">Metal-binding</keyword>
<proteinExistence type="predicted"/>
<keyword evidence="1" id="KW-0460">Magnesium</keyword>
<dbReference type="PANTHER" id="PTHR16222:SF12">
    <property type="entry name" value="ADP-RIBOSYLGLYCOHYDROLASE-RELATED"/>
    <property type="match status" value="1"/>
</dbReference>
<organism evidence="2 3">
    <name type="scientific">Rosistilla ulvae</name>
    <dbReference type="NCBI Taxonomy" id="1930277"/>
    <lineage>
        <taxon>Bacteria</taxon>
        <taxon>Pseudomonadati</taxon>
        <taxon>Planctomycetota</taxon>
        <taxon>Planctomycetia</taxon>
        <taxon>Pirellulales</taxon>
        <taxon>Pirellulaceae</taxon>
        <taxon>Rosistilla</taxon>
    </lineage>
</organism>
<accession>A0A517M2I6</accession>
<dbReference type="GO" id="GO:0046872">
    <property type="term" value="F:metal ion binding"/>
    <property type="evidence" value="ECO:0007669"/>
    <property type="project" value="UniProtKB-KW"/>
</dbReference>
<feature type="binding site" evidence="1">
    <location>
        <position position="265"/>
    </location>
    <ligand>
        <name>Mg(2+)</name>
        <dbReference type="ChEBI" id="CHEBI:18420"/>
        <label>1</label>
    </ligand>
</feature>
<feature type="binding site" evidence="1">
    <location>
        <position position="56"/>
    </location>
    <ligand>
        <name>Mg(2+)</name>
        <dbReference type="ChEBI" id="CHEBI:18420"/>
        <label>1</label>
    </ligand>
</feature>
<dbReference type="KEGG" id="ruv:EC9_32560"/>
<dbReference type="AlphaFoldDB" id="A0A517M2I6"/>
<feature type="binding site" evidence="1">
    <location>
        <position position="267"/>
    </location>
    <ligand>
        <name>Mg(2+)</name>
        <dbReference type="ChEBI" id="CHEBI:18420"/>
        <label>1</label>
    </ligand>
</feature>
<dbReference type="EC" id="3.2.2.24" evidence="2"/>
<dbReference type="InterPro" id="IPR005502">
    <property type="entry name" value="Ribosyl_crysJ1"/>
</dbReference>
<dbReference type="OrthoDB" id="9798107at2"/>
<feature type="binding site" evidence="1">
    <location>
        <position position="268"/>
    </location>
    <ligand>
        <name>Mg(2+)</name>
        <dbReference type="ChEBI" id="CHEBI:18420"/>
        <label>1</label>
    </ligand>
</feature>